<dbReference type="Proteomes" id="UP001385951">
    <property type="component" value="Unassembled WGS sequence"/>
</dbReference>
<name>A0AAW0G8G8_9APHY</name>
<gene>
    <name evidence="2" type="ORF">QCA50_010488</name>
</gene>
<comment type="caution">
    <text evidence="2">The sequence shown here is derived from an EMBL/GenBank/DDBJ whole genome shotgun (WGS) entry which is preliminary data.</text>
</comment>
<evidence type="ECO:0000313" key="3">
    <source>
        <dbReference type="Proteomes" id="UP001385951"/>
    </source>
</evidence>
<dbReference type="EMBL" id="JASBNA010000017">
    <property type="protein sequence ID" value="KAK7686268.1"/>
    <property type="molecule type" value="Genomic_DNA"/>
</dbReference>
<keyword evidence="3" id="KW-1185">Reference proteome</keyword>
<organism evidence="2 3">
    <name type="scientific">Cerrena zonata</name>
    <dbReference type="NCBI Taxonomy" id="2478898"/>
    <lineage>
        <taxon>Eukaryota</taxon>
        <taxon>Fungi</taxon>
        <taxon>Dikarya</taxon>
        <taxon>Basidiomycota</taxon>
        <taxon>Agaricomycotina</taxon>
        <taxon>Agaricomycetes</taxon>
        <taxon>Polyporales</taxon>
        <taxon>Cerrenaceae</taxon>
        <taxon>Cerrena</taxon>
    </lineage>
</organism>
<accession>A0AAW0G8G8</accession>
<protein>
    <submittedName>
        <fullName evidence="2">Uncharacterized protein</fullName>
    </submittedName>
</protein>
<dbReference type="AlphaFoldDB" id="A0AAW0G8G8"/>
<proteinExistence type="predicted"/>
<evidence type="ECO:0000256" key="1">
    <source>
        <dbReference type="SAM" id="MobiDB-lite"/>
    </source>
</evidence>
<sequence length="473" mass="51975">MEVIMTEPGLKISCFQASQLKLPARLRQPQVYFYGSLSTSSSLAKESPSSPSLNASQILRQSYSTRSVKQPIPVSATVQIPTGTTHPSLLLATPSYKALEASTSVISLTSSVSASGKIQSSHASGLPVSNTRLEKLRTAASTSLDLSTLREAYFDTLLSDYYSSLPTSLSSFPTLSSHASMTVSLLEFPSSPPDSFWGSIDDVHSMISQLEEIANDLKVLDRPITTTSTLPPTRDKSSSTLEALSLSSWSTSASDDWLSSLNGSYPHSLAYLREDRSILEIEALLCNAQAGEWRTEVYITPTSTEPTIPLIVVTLPSANSLDEPKPVSEQDDIPNRTPKYVAPSLSPSKLKQPVSPPLDISDNHLTPIARPEPRPRKSRPRPLSEHTSPIQPARWVCDIVSLPLQLYPWGRRERLGSMRKKVGRKSKSHIWPANSADKTVVKSFFEDDGGVEVKRGLLWFGFKRLFCRSKFRT</sequence>
<feature type="region of interest" description="Disordered" evidence="1">
    <location>
        <begin position="319"/>
        <end position="388"/>
    </location>
</feature>
<evidence type="ECO:0000313" key="2">
    <source>
        <dbReference type="EMBL" id="KAK7686268.1"/>
    </source>
</evidence>
<reference evidence="2 3" key="1">
    <citation type="submission" date="2022-09" db="EMBL/GenBank/DDBJ databases">
        <authorList>
            <person name="Palmer J.M."/>
        </authorList>
    </citation>
    <scope>NUCLEOTIDE SEQUENCE [LARGE SCALE GENOMIC DNA]</scope>
    <source>
        <strain evidence="2 3">DSM 7382</strain>
    </source>
</reference>